<dbReference type="SUPFAM" id="SSF81321">
    <property type="entry name" value="Family A G protein-coupled receptor-like"/>
    <property type="match status" value="1"/>
</dbReference>
<dbReference type="PANTHER" id="PTHR24235:SF29">
    <property type="entry name" value="GH23382P"/>
    <property type="match status" value="1"/>
</dbReference>
<evidence type="ECO:0000256" key="7">
    <source>
        <dbReference type="ARBA" id="ARBA00023170"/>
    </source>
</evidence>
<comment type="subcellular location">
    <subcellularLocation>
        <location evidence="1">Membrane</location>
        <topology evidence="1">Multi-pass membrane protein</topology>
    </subcellularLocation>
</comment>
<gene>
    <name evidence="12" type="ORF">ACJMK2_035643</name>
</gene>
<evidence type="ECO:0000256" key="2">
    <source>
        <dbReference type="ARBA" id="ARBA00010663"/>
    </source>
</evidence>
<evidence type="ECO:0000256" key="10">
    <source>
        <dbReference type="SAM" id="Phobius"/>
    </source>
</evidence>
<feature type="transmembrane region" description="Helical" evidence="10">
    <location>
        <begin position="63"/>
        <end position="89"/>
    </location>
</feature>
<evidence type="ECO:0000256" key="1">
    <source>
        <dbReference type="ARBA" id="ARBA00004141"/>
    </source>
</evidence>
<protein>
    <recommendedName>
        <fullName evidence="11">G-protein coupled receptors family 1 profile domain-containing protein</fullName>
    </recommendedName>
</protein>
<proteinExistence type="inferred from homology"/>
<keyword evidence="6 10" id="KW-0472">Membrane</keyword>
<reference evidence="12 13" key="1">
    <citation type="submission" date="2024-11" db="EMBL/GenBank/DDBJ databases">
        <title>Chromosome-level genome assembly of the freshwater bivalve Anodonta woodiana.</title>
        <authorList>
            <person name="Chen X."/>
        </authorList>
    </citation>
    <scope>NUCLEOTIDE SEQUENCE [LARGE SCALE GENOMIC DNA]</scope>
    <source>
        <strain evidence="12">MN2024</strain>
        <tissue evidence="12">Gills</tissue>
    </source>
</reference>
<dbReference type="GO" id="GO:0016020">
    <property type="term" value="C:membrane"/>
    <property type="evidence" value="ECO:0007669"/>
    <property type="project" value="UniProtKB-SubCell"/>
</dbReference>
<dbReference type="Gene3D" id="1.20.1070.10">
    <property type="entry name" value="Rhodopsin 7-helix transmembrane proteins"/>
    <property type="match status" value="1"/>
</dbReference>
<keyword evidence="8 9" id="KW-0807">Transducer</keyword>
<comment type="caution">
    <text evidence="12">The sequence shown here is derived from an EMBL/GenBank/DDBJ whole genome shotgun (WGS) entry which is preliminary data.</text>
</comment>
<evidence type="ECO:0000259" key="11">
    <source>
        <dbReference type="PROSITE" id="PS50262"/>
    </source>
</evidence>
<dbReference type="PANTHER" id="PTHR24235">
    <property type="entry name" value="NEUROPEPTIDE Y RECEPTOR"/>
    <property type="match status" value="1"/>
</dbReference>
<dbReference type="PRINTS" id="PR01012">
    <property type="entry name" value="NRPEPTIDEYR"/>
</dbReference>
<dbReference type="Proteomes" id="UP001634394">
    <property type="component" value="Unassembled WGS sequence"/>
</dbReference>
<dbReference type="Pfam" id="PF00001">
    <property type="entry name" value="7tm_1"/>
    <property type="match status" value="1"/>
</dbReference>
<keyword evidence="7 9" id="KW-0675">Receptor</keyword>
<feature type="transmembrane region" description="Helical" evidence="10">
    <location>
        <begin position="101"/>
        <end position="120"/>
    </location>
</feature>
<evidence type="ECO:0000256" key="5">
    <source>
        <dbReference type="ARBA" id="ARBA00023040"/>
    </source>
</evidence>
<name>A0ABD3WZ20_SINWO</name>
<organism evidence="12 13">
    <name type="scientific">Sinanodonta woodiana</name>
    <name type="common">Chinese pond mussel</name>
    <name type="synonym">Anodonta woodiana</name>
    <dbReference type="NCBI Taxonomy" id="1069815"/>
    <lineage>
        <taxon>Eukaryota</taxon>
        <taxon>Metazoa</taxon>
        <taxon>Spiralia</taxon>
        <taxon>Lophotrochozoa</taxon>
        <taxon>Mollusca</taxon>
        <taxon>Bivalvia</taxon>
        <taxon>Autobranchia</taxon>
        <taxon>Heteroconchia</taxon>
        <taxon>Palaeoheterodonta</taxon>
        <taxon>Unionida</taxon>
        <taxon>Unionoidea</taxon>
        <taxon>Unionidae</taxon>
        <taxon>Unioninae</taxon>
        <taxon>Sinanodonta</taxon>
    </lineage>
</organism>
<sequence>MYGYKNNSYENITFDPCETDFGGMQVFLLLMYSLVILIAVGGNVLVCYIVLAHKRMRTATNFFLLNLAVSDITKAIICIPFTFVANMIVPYWPFGSFMCPFVTYMQAVAVFLSAFTLVGMSMDRYVAILYPLRPKLTIRKVIYVLALVWILALAVPLPTAILSVIISPFNTSEDCQKGLCMELFEYDNHKYIYSMMIMCLQYFVPLIVLMFTYARIGYVIWLKKIPGEAVKKRDDKIASSKRKMVKMMIVVVLIYAICWLPLHAITLAGDRHPSIYNIHNFQIIWIACHWLAMSHACYNPIVYFWMNKRFRACFQNLFCMCSSCQEKLNKHFYSLTNIDTNMRYLTERIQK</sequence>
<dbReference type="PROSITE" id="PS50262">
    <property type="entry name" value="G_PROTEIN_RECEP_F1_2"/>
    <property type="match status" value="1"/>
</dbReference>
<dbReference type="GO" id="GO:0004930">
    <property type="term" value="F:G protein-coupled receptor activity"/>
    <property type="evidence" value="ECO:0007669"/>
    <property type="project" value="UniProtKB-KW"/>
</dbReference>
<feature type="transmembrane region" description="Helical" evidence="10">
    <location>
        <begin position="244"/>
        <end position="262"/>
    </location>
</feature>
<evidence type="ECO:0000256" key="4">
    <source>
        <dbReference type="ARBA" id="ARBA00022989"/>
    </source>
</evidence>
<feature type="transmembrane region" description="Helical" evidence="10">
    <location>
        <begin position="191"/>
        <end position="214"/>
    </location>
</feature>
<accession>A0ABD3WZ20</accession>
<evidence type="ECO:0000256" key="6">
    <source>
        <dbReference type="ARBA" id="ARBA00023136"/>
    </source>
</evidence>
<feature type="transmembrane region" description="Helical" evidence="10">
    <location>
        <begin position="29"/>
        <end position="51"/>
    </location>
</feature>
<dbReference type="InterPro" id="IPR000611">
    <property type="entry name" value="NPY_rcpt"/>
</dbReference>
<dbReference type="PROSITE" id="PS00237">
    <property type="entry name" value="G_PROTEIN_RECEP_F1_1"/>
    <property type="match status" value="1"/>
</dbReference>
<evidence type="ECO:0000256" key="3">
    <source>
        <dbReference type="ARBA" id="ARBA00022692"/>
    </source>
</evidence>
<feature type="transmembrane region" description="Helical" evidence="10">
    <location>
        <begin position="141"/>
        <end position="166"/>
    </location>
</feature>
<dbReference type="EMBL" id="JBJQND010000005">
    <property type="protein sequence ID" value="KAL3878003.1"/>
    <property type="molecule type" value="Genomic_DNA"/>
</dbReference>
<evidence type="ECO:0000256" key="8">
    <source>
        <dbReference type="ARBA" id="ARBA00023224"/>
    </source>
</evidence>
<dbReference type="PRINTS" id="PR00237">
    <property type="entry name" value="GPCRRHODOPSN"/>
</dbReference>
<evidence type="ECO:0000256" key="9">
    <source>
        <dbReference type="RuleBase" id="RU000688"/>
    </source>
</evidence>
<feature type="domain" description="G-protein coupled receptors family 1 profile" evidence="11">
    <location>
        <begin position="42"/>
        <end position="303"/>
    </location>
</feature>
<feature type="transmembrane region" description="Helical" evidence="10">
    <location>
        <begin position="282"/>
        <end position="306"/>
    </location>
</feature>
<keyword evidence="13" id="KW-1185">Reference proteome</keyword>
<evidence type="ECO:0000313" key="12">
    <source>
        <dbReference type="EMBL" id="KAL3878003.1"/>
    </source>
</evidence>
<comment type="similarity">
    <text evidence="2 9">Belongs to the G-protein coupled receptor 1 family.</text>
</comment>
<dbReference type="CDD" id="cd15392">
    <property type="entry name" value="7tmA_PR4-like"/>
    <property type="match status" value="1"/>
</dbReference>
<dbReference type="InterPro" id="IPR017452">
    <property type="entry name" value="GPCR_Rhodpsn_7TM"/>
</dbReference>
<dbReference type="AlphaFoldDB" id="A0ABD3WZ20"/>
<evidence type="ECO:0000313" key="13">
    <source>
        <dbReference type="Proteomes" id="UP001634394"/>
    </source>
</evidence>
<keyword evidence="5 9" id="KW-0297">G-protein coupled receptor</keyword>
<dbReference type="InterPro" id="IPR000276">
    <property type="entry name" value="GPCR_Rhodpsn"/>
</dbReference>
<keyword evidence="4 10" id="KW-1133">Transmembrane helix</keyword>
<keyword evidence="3 9" id="KW-0812">Transmembrane</keyword>
<dbReference type="SMART" id="SM01381">
    <property type="entry name" value="7TM_GPCR_Srsx"/>
    <property type="match status" value="1"/>
</dbReference>